<evidence type="ECO:0000313" key="13">
    <source>
        <dbReference type="Proteomes" id="UP000055047"/>
    </source>
</evidence>
<evidence type="ECO:0000256" key="5">
    <source>
        <dbReference type="ARBA" id="ARBA00022642"/>
    </source>
</evidence>
<dbReference type="PANTHER" id="PTHR32179:SF3">
    <property type="entry name" value="NICOTINATE-NUCLEOTIDE PYROPHOSPHORYLASE [CARBOXYLATING]"/>
    <property type="match status" value="1"/>
</dbReference>
<dbReference type="Gene3D" id="3.20.20.70">
    <property type="entry name" value="Aldolase class I"/>
    <property type="match status" value="1"/>
</dbReference>
<evidence type="ECO:0000256" key="1">
    <source>
        <dbReference type="ARBA" id="ARBA00003237"/>
    </source>
</evidence>
<comment type="pathway">
    <text evidence="2">Cofactor biosynthesis; NAD(+) biosynthesis; nicotinate D-ribonucleotide from quinolinate: step 1/1.</text>
</comment>
<evidence type="ECO:0000256" key="4">
    <source>
        <dbReference type="ARBA" id="ARBA00011944"/>
    </source>
</evidence>
<dbReference type="InterPro" id="IPR036068">
    <property type="entry name" value="Nicotinate_pribotase-like_C"/>
</dbReference>
<dbReference type="GO" id="GO:0009435">
    <property type="term" value="P:NAD+ biosynthetic process"/>
    <property type="evidence" value="ECO:0007669"/>
    <property type="project" value="UniProtKB-UniPathway"/>
</dbReference>
<reference evidence="12 13" key="1">
    <citation type="submission" date="2014-09" db="EMBL/GenBank/DDBJ databases">
        <authorList>
            <person name="Loux Valentin"/>
            <person name="Dugat Thibaut"/>
        </authorList>
    </citation>
    <scope>NUCLEOTIDE SEQUENCE [LARGE SCALE GENOMIC DNA]</scope>
    <source>
        <strain evidence="12 13">BOV-10_179</strain>
    </source>
</reference>
<dbReference type="EMBL" id="CCXQ01000077">
    <property type="protein sequence ID" value="CEG20769.1"/>
    <property type="molecule type" value="Genomic_DNA"/>
</dbReference>
<dbReference type="PANTHER" id="PTHR32179">
    <property type="entry name" value="NICOTINATE-NUCLEOTIDE PYROPHOSPHORYLASE [CARBOXYLATING]"/>
    <property type="match status" value="1"/>
</dbReference>
<sequence>MFEYIIQRALEEDLGTIGDITTDCIIGDQRIKFEVNAREELIVSGMLFISDLANVLHKEDISFYHMEVDGTPVKSGTCLLRGEGSASKILSVERVLLNFIQRASGISSLTRQFVEIIHGTNAIIRSTRKTCPGLRKFDLYAVHVGGGESFRTGLFDGVLIKDNHIASCSGISECVHKVREKLGNVVILVECDTTEQVEESILNNVDTVMLDNMSLDNIKKSVSIVNSRAKIEVSGGINLNNVRPIAECGVDYISVGCITNAVKCKDIGLDVIEQR</sequence>
<dbReference type="PIRSF" id="PIRSF006250">
    <property type="entry name" value="NadC_ModD"/>
    <property type="match status" value="1"/>
</dbReference>
<dbReference type="Gene3D" id="3.90.1170.20">
    <property type="entry name" value="Quinolinate phosphoribosyl transferase, N-terminal domain"/>
    <property type="match status" value="1"/>
</dbReference>
<evidence type="ECO:0000256" key="9">
    <source>
        <dbReference type="PIRNR" id="PIRNR006250"/>
    </source>
</evidence>
<gene>
    <name evidence="12" type="primary">nadC</name>
    <name evidence="12" type="ORF">ANAPHAGO_00602</name>
</gene>
<dbReference type="InterPro" id="IPR037128">
    <property type="entry name" value="Quinolinate_PRibosylTase_N_sf"/>
</dbReference>
<evidence type="ECO:0000259" key="10">
    <source>
        <dbReference type="Pfam" id="PF01729"/>
    </source>
</evidence>
<keyword evidence="6 9" id="KW-0328">Glycosyltransferase</keyword>
<dbReference type="Pfam" id="PF02749">
    <property type="entry name" value="QRPTase_N"/>
    <property type="match status" value="1"/>
</dbReference>
<dbReference type="SUPFAM" id="SSF54675">
    <property type="entry name" value="Nicotinate/Quinolinate PRTase N-terminal domain-like"/>
    <property type="match status" value="1"/>
</dbReference>
<dbReference type="InterPro" id="IPR013785">
    <property type="entry name" value="Aldolase_TIM"/>
</dbReference>
<dbReference type="AlphaFoldDB" id="A0A098EER7"/>
<dbReference type="UniPathway" id="UPA00253">
    <property type="reaction ID" value="UER00331"/>
</dbReference>
<dbReference type="GO" id="GO:0005737">
    <property type="term" value="C:cytoplasm"/>
    <property type="evidence" value="ECO:0007669"/>
    <property type="project" value="TreeGrafter"/>
</dbReference>
<dbReference type="InterPro" id="IPR002638">
    <property type="entry name" value="Quinolinate_PRibosylTrfase_C"/>
</dbReference>
<dbReference type="RefSeq" id="WP_060757791.1">
    <property type="nucleotide sequence ID" value="NZ_CCXQ01000077.1"/>
</dbReference>
<feature type="domain" description="Quinolinate phosphoribosyl transferase N-terminal" evidence="11">
    <location>
        <begin position="19"/>
        <end position="104"/>
    </location>
</feature>
<keyword evidence="7 9" id="KW-0808">Transferase</keyword>
<dbReference type="EC" id="2.4.2.19" evidence="4"/>
<dbReference type="SUPFAM" id="SSF51690">
    <property type="entry name" value="Nicotinate/Quinolinate PRTase C-terminal domain-like"/>
    <property type="match status" value="1"/>
</dbReference>
<dbReference type="Pfam" id="PF01729">
    <property type="entry name" value="QRPTase_C"/>
    <property type="match status" value="1"/>
</dbReference>
<name>A0A098EER7_ANAPH</name>
<dbReference type="GO" id="GO:0004514">
    <property type="term" value="F:nicotinate-nucleotide diphosphorylase (carboxylating) activity"/>
    <property type="evidence" value="ECO:0007669"/>
    <property type="project" value="UniProtKB-EC"/>
</dbReference>
<evidence type="ECO:0000256" key="2">
    <source>
        <dbReference type="ARBA" id="ARBA00004893"/>
    </source>
</evidence>
<dbReference type="InterPro" id="IPR004393">
    <property type="entry name" value="NadC"/>
</dbReference>
<evidence type="ECO:0000313" key="12">
    <source>
        <dbReference type="EMBL" id="CEG20769.1"/>
    </source>
</evidence>
<dbReference type="CDD" id="cd01572">
    <property type="entry name" value="QPRTase"/>
    <property type="match status" value="1"/>
</dbReference>
<organism evidence="12 13">
    <name type="scientific">Anaplasma phagocytophilum</name>
    <name type="common">Ehrlichia phagocytophila</name>
    <dbReference type="NCBI Taxonomy" id="948"/>
    <lineage>
        <taxon>Bacteria</taxon>
        <taxon>Pseudomonadati</taxon>
        <taxon>Pseudomonadota</taxon>
        <taxon>Alphaproteobacteria</taxon>
        <taxon>Rickettsiales</taxon>
        <taxon>Anaplasmataceae</taxon>
        <taxon>Anaplasma</taxon>
        <taxon>phagocytophilum group</taxon>
    </lineage>
</organism>
<accession>A0A098EER7</accession>
<dbReference type="FunFam" id="3.20.20.70:FF:000030">
    <property type="entry name" value="Nicotinate-nucleotide pyrophosphorylase, carboxylating"/>
    <property type="match status" value="1"/>
</dbReference>
<feature type="domain" description="Quinolinate phosphoribosyl transferase C-terminal" evidence="10">
    <location>
        <begin position="106"/>
        <end position="270"/>
    </location>
</feature>
<dbReference type="Proteomes" id="UP000055047">
    <property type="component" value="Unassembled WGS sequence"/>
</dbReference>
<keyword evidence="5" id="KW-0662">Pyridine nucleotide biosynthesis</keyword>
<evidence type="ECO:0000256" key="8">
    <source>
        <dbReference type="ARBA" id="ARBA00033102"/>
    </source>
</evidence>
<evidence type="ECO:0000256" key="7">
    <source>
        <dbReference type="ARBA" id="ARBA00022679"/>
    </source>
</evidence>
<comment type="similarity">
    <text evidence="3 9">Belongs to the NadC/ModD family.</text>
</comment>
<evidence type="ECO:0000256" key="6">
    <source>
        <dbReference type="ARBA" id="ARBA00022676"/>
    </source>
</evidence>
<comment type="function">
    <text evidence="1">Involved in the catabolism of quinolinic acid (QA).</text>
</comment>
<protein>
    <recommendedName>
        <fullName evidence="4">nicotinate-nucleotide diphosphorylase (carboxylating)</fullName>
        <ecNumber evidence="4">2.4.2.19</ecNumber>
    </recommendedName>
    <alternativeName>
        <fullName evidence="8">Quinolinate phosphoribosyltransferase [decarboxylating]</fullName>
    </alternativeName>
</protein>
<dbReference type="GO" id="GO:0034213">
    <property type="term" value="P:quinolinate catabolic process"/>
    <property type="evidence" value="ECO:0007669"/>
    <property type="project" value="TreeGrafter"/>
</dbReference>
<dbReference type="InterPro" id="IPR022412">
    <property type="entry name" value="Quinolinate_PRibosylTrfase_N"/>
</dbReference>
<dbReference type="NCBIfam" id="TIGR00078">
    <property type="entry name" value="nadC"/>
    <property type="match status" value="1"/>
</dbReference>
<evidence type="ECO:0000256" key="3">
    <source>
        <dbReference type="ARBA" id="ARBA00009400"/>
    </source>
</evidence>
<evidence type="ECO:0000259" key="11">
    <source>
        <dbReference type="Pfam" id="PF02749"/>
    </source>
</evidence>
<proteinExistence type="inferred from homology"/>
<dbReference type="InterPro" id="IPR027277">
    <property type="entry name" value="NadC/ModD"/>
</dbReference>